<keyword evidence="1" id="KW-0732">Signal</keyword>
<evidence type="ECO:0000256" key="1">
    <source>
        <dbReference type="SAM" id="SignalP"/>
    </source>
</evidence>
<name>A0ABP2AXJ3_9BACT</name>
<protein>
    <submittedName>
        <fullName evidence="2">Uncharacterized protein</fullName>
    </submittedName>
</protein>
<evidence type="ECO:0000313" key="2">
    <source>
        <dbReference type="EMBL" id="CUS79930.1"/>
    </source>
</evidence>
<proteinExistence type="predicted"/>
<feature type="chain" id="PRO_5045982893" evidence="1">
    <location>
        <begin position="21"/>
        <end position="185"/>
    </location>
</feature>
<organism evidence="2 3">
    <name type="scientific">Candidatus Kryptonium thompsonii</name>
    <dbReference type="NCBI Taxonomy" id="1633631"/>
    <lineage>
        <taxon>Bacteria</taxon>
        <taxon>Pseudomonadati</taxon>
        <taxon>Candidatus Kryptoniota</taxon>
        <taxon>Candidatus Kryptonium</taxon>
    </lineage>
</organism>
<dbReference type="Proteomes" id="UP000182200">
    <property type="component" value="Unassembled WGS sequence"/>
</dbReference>
<gene>
    <name evidence="2" type="ORF">JGI8_00355</name>
</gene>
<dbReference type="RefSeq" id="WP_075446940.1">
    <property type="nucleotide sequence ID" value="NZ_CZVI01000003.1"/>
</dbReference>
<reference evidence="2 3" key="1">
    <citation type="submission" date="2015-11" db="EMBL/GenBank/DDBJ databases">
        <authorList>
            <person name="Varghese N."/>
        </authorList>
    </citation>
    <scope>NUCLEOTIDE SEQUENCE [LARGE SCALE GENOMIC DNA]</scope>
    <source>
        <strain evidence="2 3">JGI-8</strain>
    </source>
</reference>
<feature type="signal peptide" evidence="1">
    <location>
        <begin position="1"/>
        <end position="20"/>
    </location>
</feature>
<comment type="caution">
    <text evidence="2">The sequence shown here is derived from an EMBL/GenBank/DDBJ whole genome shotgun (WGS) entry which is preliminary data.</text>
</comment>
<keyword evidence="3" id="KW-1185">Reference proteome</keyword>
<evidence type="ECO:0000313" key="3">
    <source>
        <dbReference type="Proteomes" id="UP000182200"/>
    </source>
</evidence>
<sequence>MRAKILTFLLFFVFINFSFAQGLPSEINRATLENSHNDIGIPICGTIFLNDEIAKQALENTRIYNPEVYALMQKSILEKSLPLKTADTVGTRRNFFVFNLTTNQFDNVVAELRAVGNLTQVWVDTTELNNGHVTQTEVDAILTALETQTPSASRDPNKGIVALNHQYFGLPPNKDGDGKTDFFDN</sequence>
<accession>A0ABP2AXJ3</accession>
<dbReference type="EMBL" id="CZVI01000003">
    <property type="protein sequence ID" value="CUS79930.1"/>
    <property type="molecule type" value="Genomic_DNA"/>
</dbReference>